<dbReference type="EMBL" id="LFZN01000026">
    <property type="protein sequence ID" value="KXT03848.1"/>
    <property type="molecule type" value="Genomic_DNA"/>
</dbReference>
<dbReference type="Gene3D" id="3.40.50.720">
    <property type="entry name" value="NAD(P)-binding Rossmann-like Domain"/>
    <property type="match status" value="1"/>
</dbReference>
<dbReference type="PANTHER" id="PTHR43899">
    <property type="entry name" value="RH59310P"/>
    <property type="match status" value="1"/>
</dbReference>
<evidence type="ECO:0000313" key="3">
    <source>
        <dbReference type="EMBL" id="KXT03848.1"/>
    </source>
</evidence>
<keyword evidence="4" id="KW-1185">Reference proteome</keyword>
<comment type="similarity">
    <text evidence="1">Belongs to the short-chain dehydrogenases/reductases (SDR) family.</text>
</comment>
<dbReference type="OrthoDB" id="47007at2759"/>
<organism evidence="3 4">
    <name type="scientific">Pseudocercospora eumusae</name>
    <dbReference type="NCBI Taxonomy" id="321146"/>
    <lineage>
        <taxon>Eukaryota</taxon>
        <taxon>Fungi</taxon>
        <taxon>Dikarya</taxon>
        <taxon>Ascomycota</taxon>
        <taxon>Pezizomycotina</taxon>
        <taxon>Dothideomycetes</taxon>
        <taxon>Dothideomycetidae</taxon>
        <taxon>Mycosphaerellales</taxon>
        <taxon>Mycosphaerellaceae</taxon>
        <taxon>Pseudocercospora</taxon>
    </lineage>
</organism>
<reference evidence="3 4" key="1">
    <citation type="submission" date="2015-07" db="EMBL/GenBank/DDBJ databases">
        <title>Comparative genomics of the Sigatoka disease complex on banana suggests a link between parallel evolutionary changes in Pseudocercospora fijiensis and Pseudocercospora eumusae and increased virulence on the banana host.</title>
        <authorList>
            <person name="Chang T.-C."/>
            <person name="Salvucci A."/>
            <person name="Crous P.W."/>
            <person name="Stergiopoulos I."/>
        </authorList>
    </citation>
    <scope>NUCLEOTIDE SEQUENCE [LARGE SCALE GENOMIC DNA]</scope>
    <source>
        <strain evidence="3 4">CBS 114824</strain>
    </source>
</reference>
<dbReference type="STRING" id="321146.A0A139HMZ6"/>
<dbReference type="InterPro" id="IPR051019">
    <property type="entry name" value="VLCFA-Steroid_DH"/>
</dbReference>
<evidence type="ECO:0008006" key="5">
    <source>
        <dbReference type="Google" id="ProtNLM"/>
    </source>
</evidence>
<evidence type="ECO:0000313" key="4">
    <source>
        <dbReference type="Proteomes" id="UP000070133"/>
    </source>
</evidence>
<evidence type="ECO:0000256" key="1">
    <source>
        <dbReference type="ARBA" id="ARBA00006484"/>
    </source>
</evidence>
<dbReference type="InterPro" id="IPR002347">
    <property type="entry name" value="SDR_fam"/>
</dbReference>
<accession>A0A139HMZ6</accession>
<dbReference type="Proteomes" id="UP000070133">
    <property type="component" value="Unassembled WGS sequence"/>
</dbReference>
<keyword evidence="2" id="KW-0560">Oxidoreductase</keyword>
<evidence type="ECO:0000256" key="2">
    <source>
        <dbReference type="ARBA" id="ARBA00023002"/>
    </source>
</evidence>
<comment type="caution">
    <text evidence="3">The sequence shown here is derived from an EMBL/GenBank/DDBJ whole genome shotgun (WGS) entry which is preliminary data.</text>
</comment>
<protein>
    <recommendedName>
        <fullName evidence="5">Very-long-chain 3-oxoacyl-CoA reductase</fullName>
    </recommendedName>
</protein>
<dbReference type="CDD" id="cd05356">
    <property type="entry name" value="17beta-HSD1_like_SDR_c"/>
    <property type="match status" value="1"/>
</dbReference>
<name>A0A139HMZ6_9PEZI</name>
<dbReference type="InterPro" id="IPR036291">
    <property type="entry name" value="NAD(P)-bd_dom_sf"/>
</dbReference>
<dbReference type="SUPFAM" id="SSF51735">
    <property type="entry name" value="NAD(P)-binding Rossmann-fold domains"/>
    <property type="match status" value="1"/>
</dbReference>
<dbReference type="PIRSF" id="PIRSF000126">
    <property type="entry name" value="11-beta-HSD1"/>
    <property type="match status" value="1"/>
</dbReference>
<dbReference type="PANTHER" id="PTHR43899:SF13">
    <property type="entry name" value="RH59310P"/>
    <property type="match status" value="1"/>
</dbReference>
<dbReference type="AlphaFoldDB" id="A0A139HMZ6"/>
<dbReference type="Pfam" id="PF00106">
    <property type="entry name" value="adh_short"/>
    <property type="match status" value="1"/>
</dbReference>
<gene>
    <name evidence="3" type="ORF">AC578_8964</name>
</gene>
<dbReference type="GO" id="GO:0005783">
    <property type="term" value="C:endoplasmic reticulum"/>
    <property type="evidence" value="ECO:0007669"/>
    <property type="project" value="TreeGrafter"/>
</dbReference>
<sequence>MHLIHDIPKPALAAIATIGGLWAASQAYNLAASVYMYFLRKTSLGRYSKTSSGKAAWALVTGATDGIGRGFAEELCQRGFNVVLHGRNQEKLANERQKLLQRWPQREVKSLNIDAASESSDPAVFERAAAQLKEVHLKVLVNNVGGSGGMASFQPLHERAPGDIARFINTNATFATELTKALLPQLQRNAPALVLNIGSAVSDFGLPYLSVYSGTKAYVKGWSSSLNAEMKADGHDIEIMCLLVAAVGTDYTPRPETLFEPNARNLAKSALNIVGCGRSVVFPYWPHALQASFFHALPRAIADAAVIDRGKQERLLDVERMKKR</sequence>
<dbReference type="PRINTS" id="PR00081">
    <property type="entry name" value="GDHRDH"/>
</dbReference>
<dbReference type="GO" id="GO:0016491">
    <property type="term" value="F:oxidoreductase activity"/>
    <property type="evidence" value="ECO:0007669"/>
    <property type="project" value="UniProtKB-KW"/>
</dbReference>
<proteinExistence type="inferred from homology"/>